<dbReference type="NCBIfam" id="TIGR00358">
    <property type="entry name" value="3_prime_RNase"/>
    <property type="match status" value="1"/>
</dbReference>
<feature type="compositionally biased region" description="Basic and acidic residues" evidence="9">
    <location>
        <begin position="736"/>
        <end position="747"/>
    </location>
</feature>
<dbReference type="GO" id="GO:0005829">
    <property type="term" value="C:cytosol"/>
    <property type="evidence" value="ECO:0007669"/>
    <property type="project" value="TreeGrafter"/>
</dbReference>
<dbReference type="Gene3D" id="2.40.50.140">
    <property type="entry name" value="Nucleic acid-binding proteins"/>
    <property type="match status" value="2"/>
</dbReference>
<feature type="region of interest" description="Disordered" evidence="9">
    <location>
        <begin position="732"/>
        <end position="790"/>
    </location>
</feature>
<feature type="domain" description="S1 motif" evidence="10">
    <location>
        <begin position="644"/>
        <end position="725"/>
    </location>
</feature>
<organism evidence="11 12">
    <name type="scientific">Alysiella crassa</name>
    <dbReference type="NCBI Taxonomy" id="153491"/>
    <lineage>
        <taxon>Bacteria</taxon>
        <taxon>Pseudomonadati</taxon>
        <taxon>Pseudomonadota</taxon>
        <taxon>Betaproteobacteria</taxon>
        <taxon>Neisseriales</taxon>
        <taxon>Neisseriaceae</taxon>
        <taxon>Alysiella</taxon>
    </lineage>
</organism>
<dbReference type="GO" id="GO:0006402">
    <property type="term" value="P:mRNA catabolic process"/>
    <property type="evidence" value="ECO:0007669"/>
    <property type="project" value="TreeGrafter"/>
</dbReference>
<dbReference type="SUPFAM" id="SSF50249">
    <property type="entry name" value="Nucleic acid-binding proteins"/>
    <property type="match status" value="4"/>
</dbReference>
<dbReference type="EC" id="3.1.13.1" evidence="8"/>
<dbReference type="GO" id="GO:0003723">
    <property type="term" value="F:RNA binding"/>
    <property type="evidence" value="ECO:0007669"/>
    <property type="project" value="UniProtKB-UniRule"/>
</dbReference>
<dbReference type="InterPro" id="IPR012340">
    <property type="entry name" value="NA-bd_OB-fold"/>
</dbReference>
<dbReference type="OrthoDB" id="9764149at2"/>
<dbReference type="PANTHER" id="PTHR23355">
    <property type="entry name" value="RIBONUCLEASE"/>
    <property type="match status" value="1"/>
</dbReference>
<dbReference type="InterPro" id="IPR013223">
    <property type="entry name" value="RNase_B_OB_dom"/>
</dbReference>
<reference evidence="11 12" key="1">
    <citation type="submission" date="2018-06" db="EMBL/GenBank/DDBJ databases">
        <authorList>
            <consortium name="Pathogen Informatics"/>
            <person name="Doyle S."/>
        </authorList>
    </citation>
    <scope>NUCLEOTIDE SEQUENCE [LARGE SCALE GENOMIC DNA]</scope>
    <source>
        <strain evidence="11 12">NCTC10283</strain>
    </source>
</reference>
<accession>A0A376BW87</accession>
<evidence type="ECO:0000256" key="7">
    <source>
        <dbReference type="ARBA" id="ARBA00022884"/>
    </source>
</evidence>
<evidence type="ECO:0000313" key="11">
    <source>
        <dbReference type="EMBL" id="SSY81169.1"/>
    </source>
</evidence>
<feature type="region of interest" description="Disordered" evidence="9">
    <location>
        <begin position="806"/>
        <end position="870"/>
    </location>
</feature>
<dbReference type="Pfam" id="PF00575">
    <property type="entry name" value="S1"/>
    <property type="match status" value="1"/>
</dbReference>
<keyword evidence="7 8" id="KW-0694">RNA-binding</keyword>
<dbReference type="HAMAP" id="MF_01895">
    <property type="entry name" value="RNase_R"/>
    <property type="match status" value="1"/>
</dbReference>
<feature type="compositionally biased region" description="Basic and acidic residues" evidence="9">
    <location>
        <begin position="852"/>
        <end position="861"/>
    </location>
</feature>
<evidence type="ECO:0000259" key="10">
    <source>
        <dbReference type="PROSITE" id="PS50126"/>
    </source>
</evidence>
<sequence length="870" mass="98232">MKKQKNSKAMNLREKDPYLQRERDKYNNHPLPSREWIIQLLEDVGVPQKIPALAEKLSILDEEYEFFERRLKAMARDGQILINRRNLVCVAEKLDIVKCRVEAHKDGFGFAVPLTPNADGDLVLYERQMRGVMHGDIVTVRPLGLDRRGRREGQVLDIVERAQTSVVGRFYLERGVAVLEPEDKRLHQNIILEPDSVAQFTPQSGQVVVAEIESYPENHRPAVAKIVEILGDYADSGMEIEIAVRKHRLPHEFRAGCLKAAAKIPKTVRKTDLKNRVDLRDLPLVTIDGESSRDFDDAVYAEKIGRNYRLIVAIADVSHYVQPDDLIDIDARERATSVYFPRRVIPMLPENLSNGICSLNPDVERLCMVCDMTITYAGNVKSYEFYPAVMKSAARLTYNQVWDWLDKNPENIPENFSGSLKTLYKIFQILQQKRQQRGAMEFETVETQMIFDDNGKIERIEPVHRNDAHKLIEECMLAANVCAAEFLLKNKHMALYRNHAGPTPEKLATLREQLALLGLSLGGGDDPKPKHYGELAEKIADRPDRELLQTMLLRSMQQAMYKPENEGHFGLAYEHYAHFTSPIRRYPDLVVHRAIKAVLAQQKYEVGSWQELGVHCSFCERRADDASRDVESWLKTYFMRDKVGEVFDGKITHLANFGVFVTLDDIHIEGMVHVSELGEDYFNYRADLLAMVGERSGVRFGMGDRVRVKVARADLETSKIDLVLVSGGEKSRKKAHSADFRQPETKNPKKNAKKSTKATHLAAPSAAEKVGQPEKSVRKKSAKKSGKSADVQTSILDEAAALLAAADEKAKRKTKKASKSANHDSPKAAKKSAKSAKPKKSVKIKLKSADTQPEKSAEPKAKAARKTRGK</sequence>
<dbReference type="InterPro" id="IPR011805">
    <property type="entry name" value="RNase_R"/>
</dbReference>
<evidence type="ECO:0000256" key="9">
    <source>
        <dbReference type="SAM" id="MobiDB-lite"/>
    </source>
</evidence>
<evidence type="ECO:0000256" key="2">
    <source>
        <dbReference type="ARBA" id="ARBA00004496"/>
    </source>
</evidence>
<dbReference type="Pfam" id="PF00773">
    <property type="entry name" value="RNB"/>
    <property type="match status" value="1"/>
</dbReference>
<evidence type="ECO:0000256" key="1">
    <source>
        <dbReference type="ARBA" id="ARBA00001849"/>
    </source>
</evidence>
<evidence type="ECO:0000256" key="3">
    <source>
        <dbReference type="ARBA" id="ARBA00022490"/>
    </source>
</evidence>
<dbReference type="SMART" id="SM00955">
    <property type="entry name" value="RNB"/>
    <property type="match status" value="1"/>
</dbReference>
<dbReference type="Pfam" id="PF17876">
    <property type="entry name" value="CSD2"/>
    <property type="match status" value="1"/>
</dbReference>
<gene>
    <name evidence="8 11" type="primary">rnr</name>
    <name evidence="11" type="ORF">NCTC10283_02736</name>
</gene>
<dbReference type="InterPro" id="IPR001900">
    <property type="entry name" value="RNase_II/R"/>
</dbReference>
<feature type="compositionally biased region" description="Basic residues" evidence="9">
    <location>
        <begin position="828"/>
        <end position="846"/>
    </location>
</feature>
<dbReference type="STRING" id="1120980.GCA_000745955_01215"/>
<dbReference type="PANTHER" id="PTHR23355:SF9">
    <property type="entry name" value="DIS3-LIKE EXONUCLEASE 2"/>
    <property type="match status" value="1"/>
</dbReference>
<keyword evidence="3 8" id="KW-0963">Cytoplasm</keyword>
<protein>
    <recommendedName>
        <fullName evidence="8">Ribonuclease R</fullName>
        <shortName evidence="8">RNase R</shortName>
        <ecNumber evidence="8">3.1.13.1</ecNumber>
    </recommendedName>
</protein>
<feature type="compositionally biased region" description="Basic residues" evidence="9">
    <location>
        <begin position="748"/>
        <end position="757"/>
    </location>
</feature>
<dbReference type="RefSeq" id="WP_034292721.1">
    <property type="nucleotide sequence ID" value="NZ_CP091519.2"/>
</dbReference>
<dbReference type="SMART" id="SM00316">
    <property type="entry name" value="S1"/>
    <property type="match status" value="1"/>
</dbReference>
<evidence type="ECO:0000256" key="4">
    <source>
        <dbReference type="ARBA" id="ARBA00022722"/>
    </source>
</evidence>
<feature type="compositionally biased region" description="Basic residues" evidence="9">
    <location>
        <begin position="777"/>
        <end position="786"/>
    </location>
</feature>
<dbReference type="InterPro" id="IPR011129">
    <property type="entry name" value="CSD"/>
</dbReference>
<evidence type="ECO:0000256" key="8">
    <source>
        <dbReference type="HAMAP-Rule" id="MF_01895"/>
    </source>
</evidence>
<dbReference type="EMBL" id="UFSO01000003">
    <property type="protein sequence ID" value="SSY81169.1"/>
    <property type="molecule type" value="Genomic_DNA"/>
</dbReference>
<dbReference type="CDD" id="cd04471">
    <property type="entry name" value="S1_RNase_R"/>
    <property type="match status" value="1"/>
</dbReference>
<dbReference type="InterPro" id="IPR003029">
    <property type="entry name" value="S1_domain"/>
</dbReference>
<evidence type="ECO:0000256" key="6">
    <source>
        <dbReference type="ARBA" id="ARBA00022839"/>
    </source>
</evidence>
<dbReference type="AlphaFoldDB" id="A0A376BW87"/>
<keyword evidence="12" id="KW-1185">Reference proteome</keyword>
<evidence type="ECO:0000256" key="5">
    <source>
        <dbReference type="ARBA" id="ARBA00022801"/>
    </source>
</evidence>
<proteinExistence type="inferred from homology"/>
<comment type="similarity">
    <text evidence="8">Belongs to the RNR ribonuclease family. RNase R subfamily.</text>
</comment>
<dbReference type="SMART" id="SM00357">
    <property type="entry name" value="CSP"/>
    <property type="match status" value="1"/>
</dbReference>
<keyword evidence="5 8" id="KW-0378">Hydrolase</keyword>
<evidence type="ECO:0000313" key="12">
    <source>
        <dbReference type="Proteomes" id="UP000254209"/>
    </source>
</evidence>
<keyword evidence="6 8" id="KW-0269">Exonuclease</keyword>
<dbReference type="PROSITE" id="PS50126">
    <property type="entry name" value="S1"/>
    <property type="match status" value="1"/>
</dbReference>
<keyword evidence="4 8" id="KW-0540">Nuclease</keyword>
<comment type="subcellular location">
    <subcellularLocation>
        <location evidence="2 8">Cytoplasm</location>
    </subcellularLocation>
</comment>
<dbReference type="NCBIfam" id="TIGR02063">
    <property type="entry name" value="RNase_R"/>
    <property type="match status" value="1"/>
</dbReference>
<dbReference type="InterPro" id="IPR004476">
    <property type="entry name" value="RNase_II/RNase_R"/>
</dbReference>
<dbReference type="Proteomes" id="UP000254209">
    <property type="component" value="Unassembled WGS sequence"/>
</dbReference>
<dbReference type="GO" id="GO:0008859">
    <property type="term" value="F:exoribonuclease II activity"/>
    <property type="evidence" value="ECO:0007669"/>
    <property type="project" value="UniProtKB-UniRule"/>
</dbReference>
<dbReference type="PROSITE" id="PS01175">
    <property type="entry name" value="RIBONUCLEASE_II"/>
    <property type="match status" value="1"/>
</dbReference>
<name>A0A376BW87_9NEIS</name>
<comment type="function">
    <text evidence="8">3'-5' exoribonuclease that releases 5'-nucleoside monophosphates and is involved in maturation of structured RNAs.</text>
</comment>
<comment type="catalytic activity">
    <reaction evidence="1 8">
        <text>Exonucleolytic cleavage in the 3'- to 5'-direction to yield nucleoside 5'-phosphates.</text>
        <dbReference type="EC" id="3.1.13.1"/>
    </reaction>
</comment>
<dbReference type="InterPro" id="IPR022966">
    <property type="entry name" value="RNase_II/R_CS"/>
</dbReference>
<dbReference type="InterPro" id="IPR040476">
    <property type="entry name" value="CSD2"/>
</dbReference>
<dbReference type="Pfam" id="PF08206">
    <property type="entry name" value="OB_RNB"/>
    <property type="match status" value="1"/>
</dbReference>
<dbReference type="InterPro" id="IPR050180">
    <property type="entry name" value="RNR_Ribonuclease"/>
</dbReference>